<keyword evidence="1" id="KW-1133">Transmembrane helix</keyword>
<dbReference type="EMBL" id="JF411744">
    <property type="protein sequence ID" value="AEI70128.1"/>
    <property type="molecule type" value="Genomic_DNA"/>
</dbReference>
<accession>F8TU67</accession>
<evidence type="ECO:0000313" key="2">
    <source>
        <dbReference type="EMBL" id="AEI70128.1"/>
    </source>
</evidence>
<reference evidence="2 3" key="6">
    <citation type="journal article" date="1999" name="Virology">
        <title>Chlorella virus PBCV-1 encodes a functional homospermidine synthase.</title>
        <authorList>
            <person name="Kaiser A."/>
            <person name="Vollmert M."/>
            <person name="Tholl D."/>
            <person name="Graves M.V."/>
            <person name="Gurnon J.R."/>
            <person name="Xing W."/>
            <person name="Lisec A.D."/>
            <person name="Nickerson K.W."/>
            <person name="Van Etten J.L."/>
        </authorList>
    </citation>
    <scope>NUCLEOTIDE SEQUENCE [LARGE SCALE GENOMIC DNA]</scope>
</reference>
<sequence>MIIAGRFSSIIGSGSLVIFAVMMSMIAKLVSAPMSINSEIFKAIVITILHSLNYLCWFVME</sequence>
<keyword evidence="1" id="KW-0472">Membrane</keyword>
<dbReference type="RefSeq" id="YP_004678983.1">
    <property type="nucleotide sequence ID" value="NC_000852.5"/>
</dbReference>
<evidence type="ECO:0000313" key="3">
    <source>
        <dbReference type="Proteomes" id="UP000000862"/>
    </source>
</evidence>
<keyword evidence="1" id="KW-0812">Transmembrane</keyword>
<organismHost>
    <name type="scientific">Chlorella</name>
    <dbReference type="NCBI Taxonomy" id="3071"/>
</organismHost>
<dbReference type="KEGG" id="vg:10971148"/>
<reference evidence="2 3" key="4">
    <citation type="journal article" date="1996" name="Virology">
        <title>Analysis of 76 kb of the chlorella virus PBCV-1 330-kb genome: map positions 182 to 258.</title>
        <authorList>
            <person name="Kutish G.F."/>
            <person name="Li Y."/>
            <person name="Lu Z."/>
            <person name="Furuta M."/>
            <person name="Rock D.L."/>
            <person name="Van Etten J.L."/>
        </authorList>
    </citation>
    <scope>NUCLEOTIDE SEQUENCE [LARGE SCALE GENOMIC DNA]</scope>
</reference>
<feature type="transmembrane region" description="Helical" evidence="1">
    <location>
        <begin position="39"/>
        <end position="60"/>
    </location>
</feature>
<dbReference type="GeneID" id="10971148"/>
<organism evidence="2 3">
    <name type="scientific">Paramecium bursaria Chlorella virus 1</name>
    <name type="common">PBCV-1</name>
    <dbReference type="NCBI Taxonomy" id="10506"/>
    <lineage>
        <taxon>Viruses</taxon>
        <taxon>Varidnaviria</taxon>
        <taxon>Bamfordvirae</taxon>
        <taxon>Nucleocytoviricota</taxon>
        <taxon>Megaviricetes</taxon>
        <taxon>Algavirales</taxon>
        <taxon>Phycodnaviridae</taxon>
        <taxon>Chlorovirus</taxon>
        <taxon>Chlorovirus vanettense</taxon>
    </lineage>
</organism>
<reference evidence="2 3" key="2">
    <citation type="journal article" date="1995" name="Virology">
        <title>Analysis of 43 kb of the Chlorella virus PBCV-1 330-kb genome: map positions 45 to 88.</title>
        <authorList>
            <person name="Li Y."/>
            <person name="Lu Z."/>
            <person name="Burbank D.E."/>
            <person name="Kutish G.F."/>
            <person name="Rock D.L."/>
            <person name="Van Etten J.L."/>
        </authorList>
    </citation>
    <scope>NUCLEOTIDE SEQUENCE [LARGE SCALE GENOMIC DNA]</scope>
</reference>
<evidence type="ECO:0000256" key="1">
    <source>
        <dbReference type="SAM" id="Phobius"/>
    </source>
</evidence>
<gene>
    <name evidence="2" type="primary">A603aL</name>
</gene>
<reference evidence="2 3" key="5">
    <citation type="journal article" date="1997" name="Virology">
        <title>Analysis of 74 kb of DNA located at the right end of the 330-kb chlorella virus PBCV-1 genome.</title>
        <authorList>
            <person name="Li Y."/>
            <person name="Lu Z."/>
            <person name="Sun L."/>
            <person name="Ropp S."/>
            <person name="Kutish G.F."/>
            <person name="Rock D.L."/>
            <person name="Van Etten J.L."/>
        </authorList>
    </citation>
    <scope>NUCLEOTIDE SEQUENCE [LARGE SCALE GENOMIC DNA]</scope>
</reference>
<reference evidence="2 3" key="7">
    <citation type="journal article" date="2000" name="Virology">
        <title>Characterization of a beta-1,3-glucanase encoded by chlorella virus PBCV-1.</title>
        <authorList>
            <person name="Sun L."/>
            <person name="Gurnon J.R."/>
            <person name="Adams B.J."/>
            <person name="Graves M.V."/>
            <person name="Van Etten J.L."/>
        </authorList>
    </citation>
    <scope>NUCLEOTIDE SEQUENCE [LARGE SCALE GENOMIC DNA]</scope>
</reference>
<reference evidence="2 3" key="8">
    <citation type="journal article" date="2010" name="J. Virol.">
        <title>Microarray analysis of Paramecium bursaria chlorella virus 1 transcription.</title>
        <authorList>
            <person name="Yanai-Balser G.M."/>
            <person name="Duncan G.A."/>
            <person name="Eudy J.D."/>
            <person name="Wang D."/>
            <person name="Li X."/>
            <person name="Agarkova I.V."/>
            <person name="Dunigan D.D."/>
            <person name="Van Etten J.L."/>
        </authorList>
    </citation>
    <scope>NUCLEOTIDE SEQUENCE [LARGE SCALE GENOMIC DNA]</scope>
</reference>
<keyword evidence="3" id="KW-1185">Reference proteome</keyword>
<reference evidence="2 3" key="1">
    <citation type="journal article" date="1995" name="Virology">
        <title>Analysis of 45 kb of DNA located at the left end of the chlorella virus PBCV-1 genome.</title>
        <authorList>
            <person name="Lu Z."/>
            <person name="Li Y."/>
            <person name="Zhang Y."/>
            <person name="Kutish G.F."/>
            <person name="Rock D.L."/>
            <person name="Van Etten J.L."/>
        </authorList>
    </citation>
    <scope>NUCLEOTIDE SEQUENCE [LARGE SCALE GENOMIC DNA]</scope>
</reference>
<feature type="transmembrane region" description="Helical" evidence="1">
    <location>
        <begin position="6"/>
        <end position="27"/>
    </location>
</feature>
<proteinExistence type="predicted"/>
<name>F8TU67_PBCV1</name>
<dbReference type="Proteomes" id="UP000000862">
    <property type="component" value="Segment"/>
</dbReference>
<reference evidence="2 3" key="3">
    <citation type="journal article" date="1996" name="Virology">
        <title>Analysis of 94 kb of the chlorella virus PBCV-1 330-kb genome: map positions 88 to 182.</title>
        <authorList>
            <person name="Lu Z."/>
            <person name="Li Y."/>
            <person name="Que Q."/>
            <person name="Kutish G.F."/>
            <person name="Rock D.L."/>
            <person name="Van Etten J.L."/>
        </authorList>
    </citation>
    <scope>NUCLEOTIDE SEQUENCE [LARGE SCALE GENOMIC DNA]</scope>
</reference>
<protein>
    <submittedName>
        <fullName evidence="2">Uncharacterized protein</fullName>
    </submittedName>
</protein>